<dbReference type="PANTHER" id="PTHR42723">
    <property type="entry name" value="CHLOROPHYLL SYNTHASE"/>
    <property type="match status" value="1"/>
</dbReference>
<sequence length="344" mass="39598">MNLWIYLPFFLYFTNVVSVPHKKPTKKYLTNHSIYEISTLKSNMITHIQKKAPGFLNIIRYKNILPTTFLSFTGGWIINPSLGSLIHSPIFIVGILNTIGIMSSSMIINDIFDRKLDKINNPTRPLITGEVSLKEAILYNIGIVGFTELLSMKYLPSHLQMVIHLALLNITLYTPFLKRILLVKNISCASLVAFGMYFSGLTIQTAGSLSIYKNTELLQIATRSVFFGSLLNELLLDIRDYQGDRENHIYTFPVVFGFDRAWRLASLILHVNILWNALHIMKLYGNIYFAAMYFVIFLPILQNLFKLKNTRYSREPIIKMVNETNMPLFSLLFFLSIIAKYMKK</sequence>
<evidence type="ECO:0000256" key="2">
    <source>
        <dbReference type="ARBA" id="ARBA00022692"/>
    </source>
</evidence>
<keyword evidence="3 5" id="KW-1133">Transmembrane helix</keyword>
<feature type="transmembrane region" description="Helical" evidence="5">
    <location>
        <begin position="287"/>
        <end position="305"/>
    </location>
</feature>
<evidence type="ECO:0000256" key="5">
    <source>
        <dbReference type="SAM" id="Phobius"/>
    </source>
</evidence>
<dbReference type="Gene3D" id="1.20.120.1780">
    <property type="entry name" value="UbiA prenyltransferase"/>
    <property type="match status" value="1"/>
</dbReference>
<feature type="transmembrane region" description="Helical" evidence="5">
    <location>
        <begin position="326"/>
        <end position="342"/>
    </location>
</feature>
<accession>A0A6C0LNP8</accession>
<feature type="transmembrane region" description="Helical" evidence="5">
    <location>
        <begin position="261"/>
        <end position="281"/>
    </location>
</feature>
<dbReference type="AlphaFoldDB" id="A0A6C0LNP8"/>
<dbReference type="PANTHER" id="PTHR42723:SF1">
    <property type="entry name" value="CHLOROPHYLL SYNTHASE, CHLOROPLASTIC"/>
    <property type="match status" value="1"/>
</dbReference>
<feature type="transmembrane region" description="Helical" evidence="5">
    <location>
        <begin position="188"/>
        <end position="211"/>
    </location>
</feature>
<evidence type="ECO:0008006" key="7">
    <source>
        <dbReference type="Google" id="ProtNLM"/>
    </source>
</evidence>
<feature type="transmembrane region" description="Helical" evidence="5">
    <location>
        <begin position="90"/>
        <end position="112"/>
    </location>
</feature>
<evidence type="ECO:0000256" key="1">
    <source>
        <dbReference type="ARBA" id="ARBA00004141"/>
    </source>
</evidence>
<dbReference type="InterPro" id="IPR050475">
    <property type="entry name" value="Prenyltransferase_related"/>
</dbReference>
<dbReference type="GO" id="GO:0016020">
    <property type="term" value="C:membrane"/>
    <property type="evidence" value="ECO:0007669"/>
    <property type="project" value="UniProtKB-SubCell"/>
</dbReference>
<dbReference type="Gene3D" id="1.10.357.140">
    <property type="entry name" value="UbiA prenyltransferase"/>
    <property type="match status" value="1"/>
</dbReference>
<dbReference type="GO" id="GO:0016765">
    <property type="term" value="F:transferase activity, transferring alkyl or aryl (other than methyl) groups"/>
    <property type="evidence" value="ECO:0007669"/>
    <property type="project" value="InterPro"/>
</dbReference>
<comment type="subcellular location">
    <subcellularLocation>
        <location evidence="1">Membrane</location>
        <topology evidence="1">Multi-pass membrane protein</topology>
    </subcellularLocation>
</comment>
<reference evidence="6" key="1">
    <citation type="journal article" date="2020" name="Nature">
        <title>Giant virus diversity and host interactions through global metagenomics.</title>
        <authorList>
            <person name="Schulz F."/>
            <person name="Roux S."/>
            <person name="Paez-Espino D."/>
            <person name="Jungbluth S."/>
            <person name="Walsh D.A."/>
            <person name="Denef V.J."/>
            <person name="McMahon K.D."/>
            <person name="Konstantinidis K.T."/>
            <person name="Eloe-Fadrosh E.A."/>
            <person name="Kyrpides N.C."/>
            <person name="Woyke T."/>
        </authorList>
    </citation>
    <scope>NUCLEOTIDE SEQUENCE</scope>
    <source>
        <strain evidence="6">GVMAG-M-3300027969-2</strain>
    </source>
</reference>
<dbReference type="EMBL" id="MN740540">
    <property type="protein sequence ID" value="QHU32546.1"/>
    <property type="molecule type" value="Genomic_DNA"/>
</dbReference>
<name>A0A6C0LNP8_9ZZZZ</name>
<evidence type="ECO:0000256" key="3">
    <source>
        <dbReference type="ARBA" id="ARBA00022989"/>
    </source>
</evidence>
<evidence type="ECO:0000256" key="4">
    <source>
        <dbReference type="ARBA" id="ARBA00023136"/>
    </source>
</evidence>
<dbReference type="InterPro" id="IPR044878">
    <property type="entry name" value="UbiA_sf"/>
</dbReference>
<dbReference type="Pfam" id="PF01040">
    <property type="entry name" value="UbiA"/>
    <property type="match status" value="1"/>
</dbReference>
<proteinExistence type="predicted"/>
<organism evidence="6">
    <name type="scientific">viral metagenome</name>
    <dbReference type="NCBI Taxonomy" id="1070528"/>
    <lineage>
        <taxon>unclassified sequences</taxon>
        <taxon>metagenomes</taxon>
        <taxon>organismal metagenomes</taxon>
    </lineage>
</organism>
<dbReference type="InterPro" id="IPR000537">
    <property type="entry name" value="UbiA_prenyltransferase"/>
</dbReference>
<evidence type="ECO:0000313" key="6">
    <source>
        <dbReference type="EMBL" id="QHU32546.1"/>
    </source>
</evidence>
<protein>
    <recommendedName>
        <fullName evidence="7">UbiA prenyltransferase family protein</fullName>
    </recommendedName>
</protein>
<keyword evidence="2 5" id="KW-0812">Transmembrane</keyword>
<keyword evidence="4 5" id="KW-0472">Membrane</keyword>